<dbReference type="NCBIfam" id="TIGR00566">
    <property type="entry name" value="trpG_papA"/>
    <property type="match status" value="1"/>
</dbReference>
<dbReference type="CDD" id="cd01743">
    <property type="entry name" value="GATase1_Anthranilate_Synthase"/>
    <property type="match status" value="1"/>
</dbReference>
<keyword evidence="3" id="KW-0032">Aminotransferase</keyword>
<organism evidence="3 4">
    <name type="scientific">Blautia wexlerae</name>
    <dbReference type="NCBI Taxonomy" id="418240"/>
    <lineage>
        <taxon>Bacteria</taxon>
        <taxon>Bacillati</taxon>
        <taxon>Bacillota</taxon>
        <taxon>Clostridia</taxon>
        <taxon>Lachnospirales</taxon>
        <taxon>Lachnospiraceae</taxon>
        <taxon>Blautia</taxon>
    </lineage>
</organism>
<dbReference type="Pfam" id="PF00117">
    <property type="entry name" value="GATase"/>
    <property type="match status" value="1"/>
</dbReference>
<proteinExistence type="predicted"/>
<feature type="domain" description="Glutamine amidotransferase" evidence="2">
    <location>
        <begin position="3"/>
        <end position="186"/>
    </location>
</feature>
<dbReference type="GO" id="GO:0004049">
    <property type="term" value="F:anthranilate synthase activity"/>
    <property type="evidence" value="ECO:0007669"/>
    <property type="project" value="TreeGrafter"/>
</dbReference>
<dbReference type="FunFam" id="3.40.50.880:FF:000003">
    <property type="entry name" value="Anthranilate synthase component II"/>
    <property type="match status" value="1"/>
</dbReference>
<accession>A0A564X0H3</accession>
<dbReference type="PANTHER" id="PTHR43418">
    <property type="entry name" value="MULTIFUNCTIONAL TRYPTOPHAN BIOSYNTHESIS PROTEIN-RELATED"/>
    <property type="match status" value="1"/>
</dbReference>
<dbReference type="InterPro" id="IPR006221">
    <property type="entry name" value="TrpG/PapA_dom"/>
</dbReference>
<keyword evidence="1" id="KW-0315">Glutamine amidotransferase</keyword>
<gene>
    <name evidence="3" type="primary">pabA</name>
    <name evidence="3" type="ORF">BWLFYP14_00305</name>
</gene>
<dbReference type="GO" id="GO:0046820">
    <property type="term" value="F:4-amino-4-deoxychorismate synthase activity"/>
    <property type="evidence" value="ECO:0007669"/>
    <property type="project" value="UniProtKB-EC"/>
</dbReference>
<dbReference type="PRINTS" id="PR00096">
    <property type="entry name" value="GATASE"/>
</dbReference>
<dbReference type="EMBL" id="CABHOF010000084">
    <property type="protein sequence ID" value="VUX67460.1"/>
    <property type="molecule type" value="Genomic_DNA"/>
</dbReference>
<evidence type="ECO:0000259" key="2">
    <source>
        <dbReference type="Pfam" id="PF00117"/>
    </source>
</evidence>
<dbReference type="Proteomes" id="UP000366766">
    <property type="component" value="Unassembled WGS sequence"/>
</dbReference>
<dbReference type="GO" id="GO:0000162">
    <property type="term" value="P:L-tryptophan biosynthetic process"/>
    <property type="evidence" value="ECO:0007669"/>
    <property type="project" value="TreeGrafter"/>
</dbReference>
<dbReference type="InterPro" id="IPR029062">
    <property type="entry name" value="Class_I_gatase-like"/>
</dbReference>
<keyword evidence="3" id="KW-0808">Transferase</keyword>
<evidence type="ECO:0000313" key="3">
    <source>
        <dbReference type="EMBL" id="VUX67460.1"/>
    </source>
</evidence>
<protein>
    <submittedName>
        <fullName evidence="3">Aminodeoxychorismate/anthranilate synthase component 2</fullName>
        <ecNumber evidence="3">2.6.1.85</ecNumber>
    </submittedName>
</protein>
<dbReference type="GO" id="GO:0005829">
    <property type="term" value="C:cytosol"/>
    <property type="evidence" value="ECO:0007669"/>
    <property type="project" value="TreeGrafter"/>
</dbReference>
<dbReference type="AlphaFoldDB" id="A0A564X0H3"/>
<name>A0A564X0H3_9FIRM</name>
<dbReference type="RefSeq" id="WP_144137417.1">
    <property type="nucleotide sequence ID" value="NZ_CABHOF010000084.1"/>
</dbReference>
<dbReference type="PRINTS" id="PR00097">
    <property type="entry name" value="ANTSNTHASEII"/>
</dbReference>
<keyword evidence="4" id="KW-1185">Reference proteome</keyword>
<evidence type="ECO:0000256" key="1">
    <source>
        <dbReference type="ARBA" id="ARBA00022962"/>
    </source>
</evidence>
<dbReference type="SUPFAM" id="SSF52317">
    <property type="entry name" value="Class I glutamine amidotransferase-like"/>
    <property type="match status" value="1"/>
</dbReference>
<dbReference type="PANTHER" id="PTHR43418:SF4">
    <property type="entry name" value="MULTIFUNCTIONAL TRYPTOPHAN BIOSYNTHESIS PROTEIN"/>
    <property type="match status" value="1"/>
</dbReference>
<dbReference type="PROSITE" id="PS51273">
    <property type="entry name" value="GATASE_TYPE_1"/>
    <property type="match status" value="1"/>
</dbReference>
<dbReference type="InterPro" id="IPR050472">
    <property type="entry name" value="Anth_synth/Amidotransfase"/>
</dbReference>
<dbReference type="InterPro" id="IPR017926">
    <property type="entry name" value="GATASE"/>
</dbReference>
<dbReference type="EC" id="2.6.1.85" evidence="3"/>
<dbReference type="PRINTS" id="PR00099">
    <property type="entry name" value="CPSGATASE"/>
</dbReference>
<reference evidence="3 4" key="1">
    <citation type="submission" date="2019-07" db="EMBL/GenBank/DDBJ databases">
        <authorList>
            <person name="Chang H.-W."/>
            <person name="Raman A."/>
            <person name="Venkatesh S."/>
            <person name="Gehrig J."/>
        </authorList>
    </citation>
    <scope>NUCLEOTIDE SEQUENCE [LARGE SCALE GENOMIC DNA]</scope>
    <source>
        <strain evidence="3">Blautia_wexlerae_LFYP_14</strain>
    </source>
</reference>
<sequence length="192" mass="21211">MILLIDNYDSFSYNLYQLIGTVEPDIKVVRNDECTLEEIAEMKPEAIILSPGPGRPEDAGICIPVIKEFAGKIPILGVCLGHQSICEAFGGTVSYAKELMHGKKKLMYKTGESQLFKGLPDTFAAARYHSLAALKDTLPAELKVTAESEDGEVMAVEHTKYPVFGVQFHPESVMTPDGRVMIENFMEVVRND</sequence>
<dbReference type="Gene3D" id="3.40.50.880">
    <property type="match status" value="1"/>
</dbReference>
<evidence type="ECO:0000313" key="4">
    <source>
        <dbReference type="Proteomes" id="UP000366766"/>
    </source>
</evidence>